<evidence type="ECO:0000256" key="6">
    <source>
        <dbReference type="ARBA" id="ARBA00022806"/>
    </source>
</evidence>
<dbReference type="InterPro" id="IPR014017">
    <property type="entry name" value="DNA_helicase_UvrD-like_C"/>
</dbReference>
<comment type="similarity">
    <text evidence="1">Belongs to the helicase family. UvrD subfamily.</text>
</comment>
<dbReference type="GO" id="GO:0033202">
    <property type="term" value="C:DNA helicase complex"/>
    <property type="evidence" value="ECO:0007669"/>
    <property type="project" value="TreeGrafter"/>
</dbReference>
<dbReference type="InterPro" id="IPR038726">
    <property type="entry name" value="PDDEXK_AddAB-type"/>
</dbReference>
<protein>
    <recommendedName>
        <fullName evidence="13">DNA 3'-5' helicase</fullName>
        <ecNumber evidence="13">5.6.2.4</ecNumber>
    </recommendedName>
</protein>
<name>A0A3D9SRZ6_9ACTN</name>
<evidence type="ECO:0000256" key="2">
    <source>
        <dbReference type="ARBA" id="ARBA00022722"/>
    </source>
</evidence>
<dbReference type="PANTHER" id="PTHR11070:SF59">
    <property type="entry name" value="DNA 3'-5' HELICASE"/>
    <property type="match status" value="1"/>
</dbReference>
<evidence type="ECO:0000259" key="17">
    <source>
        <dbReference type="PROSITE" id="PS51198"/>
    </source>
</evidence>
<feature type="binding site" evidence="15">
    <location>
        <begin position="41"/>
        <end position="48"/>
    </location>
    <ligand>
        <name>ATP</name>
        <dbReference type="ChEBI" id="CHEBI:30616"/>
    </ligand>
</feature>
<evidence type="ECO:0000256" key="14">
    <source>
        <dbReference type="ARBA" id="ARBA00048988"/>
    </source>
</evidence>
<dbReference type="InterPro" id="IPR013986">
    <property type="entry name" value="DExx_box_DNA_helicase_dom_sf"/>
</dbReference>
<evidence type="ECO:0000256" key="9">
    <source>
        <dbReference type="ARBA" id="ARBA00023125"/>
    </source>
</evidence>
<keyword evidence="11" id="KW-0413">Isomerase</keyword>
<keyword evidence="20" id="KW-1185">Reference proteome</keyword>
<evidence type="ECO:0000256" key="11">
    <source>
        <dbReference type="ARBA" id="ARBA00023235"/>
    </source>
</evidence>
<keyword evidence="8 15" id="KW-0067">ATP-binding</keyword>
<gene>
    <name evidence="19" type="ORF">DFJ69_4234</name>
</gene>
<dbReference type="SUPFAM" id="SSF52540">
    <property type="entry name" value="P-loop containing nucleoside triphosphate hydrolases"/>
    <property type="match status" value="1"/>
</dbReference>
<proteinExistence type="inferred from homology"/>
<feature type="domain" description="UvrD-like helicase ATP-binding" evidence="17">
    <location>
        <begin position="20"/>
        <end position="320"/>
    </location>
</feature>
<evidence type="ECO:0000256" key="8">
    <source>
        <dbReference type="ARBA" id="ARBA00022840"/>
    </source>
</evidence>
<evidence type="ECO:0000256" key="5">
    <source>
        <dbReference type="ARBA" id="ARBA00022801"/>
    </source>
</evidence>
<dbReference type="Pfam" id="PF12705">
    <property type="entry name" value="PDDEXK_1"/>
    <property type="match status" value="1"/>
</dbReference>
<dbReference type="Gene3D" id="3.40.50.300">
    <property type="entry name" value="P-loop containing nucleotide triphosphate hydrolases"/>
    <property type="match status" value="2"/>
</dbReference>
<dbReference type="InterPro" id="IPR011604">
    <property type="entry name" value="PDDEXK-like_dom_sf"/>
</dbReference>
<keyword evidence="7" id="KW-0269">Exonuclease</keyword>
<keyword evidence="6 15" id="KW-0347">Helicase</keyword>
<dbReference type="PROSITE" id="PS51217">
    <property type="entry name" value="UVRD_HELICASE_CTER"/>
    <property type="match status" value="1"/>
</dbReference>
<evidence type="ECO:0000256" key="12">
    <source>
        <dbReference type="ARBA" id="ARBA00034617"/>
    </source>
</evidence>
<evidence type="ECO:0000256" key="7">
    <source>
        <dbReference type="ARBA" id="ARBA00022839"/>
    </source>
</evidence>
<keyword evidence="10" id="KW-0234">DNA repair</keyword>
<dbReference type="InterPro" id="IPR027417">
    <property type="entry name" value="P-loop_NTPase"/>
</dbReference>
<dbReference type="GO" id="GO:0004527">
    <property type="term" value="F:exonuclease activity"/>
    <property type="evidence" value="ECO:0007669"/>
    <property type="project" value="UniProtKB-KW"/>
</dbReference>
<dbReference type="AlphaFoldDB" id="A0A3D9SRZ6"/>
<dbReference type="EMBL" id="QTTT01000001">
    <property type="protein sequence ID" value="REE98739.1"/>
    <property type="molecule type" value="Genomic_DNA"/>
</dbReference>
<keyword evidence="3 15" id="KW-0547">Nucleotide-binding</keyword>
<dbReference type="OrthoDB" id="5240387at2"/>
<dbReference type="GO" id="GO:0043138">
    <property type="term" value="F:3'-5' DNA helicase activity"/>
    <property type="evidence" value="ECO:0007669"/>
    <property type="project" value="UniProtKB-EC"/>
</dbReference>
<evidence type="ECO:0000256" key="3">
    <source>
        <dbReference type="ARBA" id="ARBA00022741"/>
    </source>
</evidence>
<dbReference type="Proteomes" id="UP000256661">
    <property type="component" value="Unassembled WGS sequence"/>
</dbReference>
<accession>A0A3D9SRZ6</accession>
<dbReference type="GO" id="GO:0000725">
    <property type="term" value="P:recombinational repair"/>
    <property type="evidence" value="ECO:0007669"/>
    <property type="project" value="TreeGrafter"/>
</dbReference>
<evidence type="ECO:0000313" key="19">
    <source>
        <dbReference type="EMBL" id="REE98739.1"/>
    </source>
</evidence>
<dbReference type="Gene3D" id="1.10.10.160">
    <property type="match status" value="1"/>
</dbReference>
<evidence type="ECO:0000256" key="4">
    <source>
        <dbReference type="ARBA" id="ARBA00022763"/>
    </source>
</evidence>
<dbReference type="GO" id="GO:0003677">
    <property type="term" value="F:DNA binding"/>
    <property type="evidence" value="ECO:0007669"/>
    <property type="project" value="UniProtKB-KW"/>
</dbReference>
<evidence type="ECO:0000259" key="18">
    <source>
        <dbReference type="PROSITE" id="PS51217"/>
    </source>
</evidence>
<dbReference type="GO" id="GO:0005524">
    <property type="term" value="F:ATP binding"/>
    <property type="evidence" value="ECO:0007669"/>
    <property type="project" value="UniProtKB-UniRule"/>
</dbReference>
<sequence length="1060" mass="116043">MPSASYRLVRRSGHVGAQPPVLDERQRRVVEHAGGPMLVLAGPGTGKTTTIVEAVVDRIERRGVDPERVLVLTFGRKAAEELRHRITGRLRRTTRSPLALTFHGYAYALLRRDAVLNDEEPPRLLSGPEQLLEVRRLLEGEAIDGARVWPERLRETLSTRGFAEELRDFTLRAVERGYGPEDMEALGRTRGRDDWVAIGGFMERYVDRFAVDPVATYDYSDLIGVAARMLAEDEVRIREREAYDVVFVDEYQDTDPAQETLLWQLAGEGRDLVVVGDPDQSIYGFRGADVRGILDFSQRFTTLDGDPAPVVALRECRRMGPEILGASRRVARRLPAGPLAAEHRALRPQEGVEDGEVHVVIADSASQESALVADELRRAHLLDGVPWSRMAVLVRSAVRQVPVLRRALSQAGVPVVVAGDEVPLIGEPAVRPLLLLLRAALKKGFLTDEVAEDLLTGPLGGADSLAMRRLKRALRDVETLSGGDRPLGELLVQALRDPRELMLVHEKVRAPAERVAALIRTAQDSARDGGTAEDVLWAVWQQSGLAETLLEQSVKGGTRGATADRDLDAVVALFDHAARFVDRTPQAGPELFVDNVAGQEIAGDTLAEQAPEGEAVRILTAHRSKGLEWDVVVVAGVQEGLWPDLRLRGSLLGVEELVELHAGSEVGSGGVMTEAAGASVSAKLLDEERRLFYVAVTRARKRLVVTAVGGDDTEERPSRFLNELAPGSFEESQLDEKTRWLSLSALVADLRSVVTDPARPEPMRRAAAAHLARLARAGVRGARPENWYAITAMSDPGPAFTEDERITISPSQVETFTTCGLRWLLTSAVGAQEGGPNEFSTMGKVIHAVAEMAGNDASLSEVDVSRRLDEIWNDLDFRSSWYSDKQREQAAKMVDKFLAWHRANPNEIVALEEGFQVDLGRVVIKGRIDRAERDEQGRAVIIDIKTSATPVPKDELGRHPQLGVYQYAVMLGAFERHGLIEPGGAKLVQVGKAALTRGAREQEQPPPAEDDDPDWPKKLVEIVANGMAGDVFQARVNDKCRTCPVKSCCPVHDEGGQVGG</sequence>
<feature type="region of interest" description="Disordered" evidence="16">
    <location>
        <begin position="996"/>
        <end position="1015"/>
    </location>
</feature>
<dbReference type="Pfam" id="PF00580">
    <property type="entry name" value="UvrD-helicase"/>
    <property type="match status" value="1"/>
</dbReference>
<evidence type="ECO:0000256" key="13">
    <source>
        <dbReference type="ARBA" id="ARBA00034808"/>
    </source>
</evidence>
<dbReference type="InterPro" id="IPR014016">
    <property type="entry name" value="UvrD-like_ATP-bd"/>
</dbReference>
<dbReference type="PANTHER" id="PTHR11070">
    <property type="entry name" value="UVRD / RECB / PCRA DNA HELICASE FAMILY MEMBER"/>
    <property type="match status" value="1"/>
</dbReference>
<dbReference type="InterPro" id="IPR000212">
    <property type="entry name" value="DNA_helicase_UvrD/REP"/>
</dbReference>
<evidence type="ECO:0000313" key="20">
    <source>
        <dbReference type="Proteomes" id="UP000256661"/>
    </source>
</evidence>
<keyword evidence="9" id="KW-0238">DNA-binding</keyword>
<evidence type="ECO:0000256" key="1">
    <source>
        <dbReference type="ARBA" id="ARBA00009922"/>
    </source>
</evidence>
<evidence type="ECO:0000256" key="15">
    <source>
        <dbReference type="PROSITE-ProRule" id="PRU00560"/>
    </source>
</evidence>
<dbReference type="GO" id="GO:0005829">
    <property type="term" value="C:cytosol"/>
    <property type="evidence" value="ECO:0007669"/>
    <property type="project" value="TreeGrafter"/>
</dbReference>
<comment type="catalytic activity">
    <reaction evidence="12">
        <text>Couples ATP hydrolysis with the unwinding of duplex DNA by translocating in the 3'-5' direction.</text>
        <dbReference type="EC" id="5.6.2.4"/>
    </reaction>
</comment>
<reference evidence="19 20" key="1">
    <citation type="submission" date="2018-08" db="EMBL/GenBank/DDBJ databases">
        <title>Sequencing the genomes of 1000 actinobacteria strains.</title>
        <authorList>
            <person name="Klenk H.-P."/>
        </authorList>
    </citation>
    <scope>NUCLEOTIDE SEQUENCE [LARGE SCALE GENOMIC DNA]</scope>
    <source>
        <strain evidence="19 20">DSM 43927</strain>
    </source>
</reference>
<dbReference type="EC" id="5.6.2.4" evidence="13"/>
<keyword evidence="4" id="KW-0227">DNA damage</keyword>
<keyword evidence="5 15" id="KW-0378">Hydrolase</keyword>
<dbReference type="PROSITE" id="PS51198">
    <property type="entry name" value="UVRD_HELICASE_ATP_BIND"/>
    <property type="match status" value="1"/>
</dbReference>
<feature type="domain" description="UvrD-like helicase C-terminal" evidence="18">
    <location>
        <begin position="321"/>
        <end position="626"/>
    </location>
</feature>
<dbReference type="Gene3D" id="1.10.486.10">
    <property type="entry name" value="PCRA, domain 4"/>
    <property type="match status" value="1"/>
</dbReference>
<comment type="catalytic activity">
    <reaction evidence="14">
        <text>ATP + H2O = ADP + phosphate + H(+)</text>
        <dbReference type="Rhea" id="RHEA:13065"/>
        <dbReference type="ChEBI" id="CHEBI:15377"/>
        <dbReference type="ChEBI" id="CHEBI:15378"/>
        <dbReference type="ChEBI" id="CHEBI:30616"/>
        <dbReference type="ChEBI" id="CHEBI:43474"/>
        <dbReference type="ChEBI" id="CHEBI:456216"/>
        <dbReference type="EC" id="5.6.2.4"/>
    </reaction>
</comment>
<evidence type="ECO:0000256" key="16">
    <source>
        <dbReference type="SAM" id="MobiDB-lite"/>
    </source>
</evidence>
<keyword evidence="2" id="KW-0540">Nuclease</keyword>
<comment type="caution">
    <text evidence="19">The sequence shown here is derived from an EMBL/GenBank/DDBJ whole genome shotgun (WGS) entry which is preliminary data.</text>
</comment>
<evidence type="ECO:0000256" key="10">
    <source>
        <dbReference type="ARBA" id="ARBA00023204"/>
    </source>
</evidence>
<organism evidence="19 20">
    <name type="scientific">Thermomonospora umbrina</name>
    <dbReference type="NCBI Taxonomy" id="111806"/>
    <lineage>
        <taxon>Bacteria</taxon>
        <taxon>Bacillati</taxon>
        <taxon>Actinomycetota</taxon>
        <taxon>Actinomycetes</taxon>
        <taxon>Streptosporangiales</taxon>
        <taxon>Thermomonosporaceae</taxon>
        <taxon>Thermomonospora</taxon>
    </lineage>
</organism>
<dbReference type="RefSeq" id="WP_116024155.1">
    <property type="nucleotide sequence ID" value="NZ_QTTT01000001.1"/>
</dbReference>
<dbReference type="CDD" id="cd17932">
    <property type="entry name" value="DEXQc_UvrD"/>
    <property type="match status" value="1"/>
</dbReference>
<dbReference type="Gene3D" id="3.90.320.10">
    <property type="match status" value="1"/>
</dbReference>
<dbReference type="Pfam" id="PF13361">
    <property type="entry name" value="UvrD_C"/>
    <property type="match status" value="1"/>
</dbReference>